<name>A0AAI9WX55_9ASCO</name>
<dbReference type="InterPro" id="IPR031804">
    <property type="entry name" value="DUF4743"/>
</dbReference>
<dbReference type="InterPro" id="IPR015797">
    <property type="entry name" value="NUDIX_hydrolase-like_dom_sf"/>
</dbReference>
<feature type="domain" description="Nudix hydrolase" evidence="1">
    <location>
        <begin position="127"/>
        <end position="273"/>
    </location>
</feature>
<evidence type="ECO:0000259" key="1">
    <source>
        <dbReference type="PROSITE" id="PS51462"/>
    </source>
</evidence>
<dbReference type="PANTHER" id="PTHR13622">
    <property type="entry name" value="THIAMIN PYROPHOSPHOKINASE"/>
    <property type="match status" value="1"/>
</dbReference>
<dbReference type="Pfam" id="PF00293">
    <property type="entry name" value="NUDIX"/>
    <property type="match status" value="1"/>
</dbReference>
<evidence type="ECO:0000313" key="3">
    <source>
        <dbReference type="Proteomes" id="UP001202479"/>
    </source>
</evidence>
<proteinExistence type="predicted"/>
<dbReference type="SUPFAM" id="SSF55811">
    <property type="entry name" value="Nudix"/>
    <property type="match status" value="1"/>
</dbReference>
<dbReference type="FunFam" id="3.90.79.10:FF:000019">
    <property type="entry name" value="Thiamin pyrophosphokinase, putative"/>
    <property type="match status" value="1"/>
</dbReference>
<dbReference type="Gene3D" id="3.90.79.10">
    <property type="entry name" value="Nucleoside Triphosphate Pyrophosphohydrolase"/>
    <property type="match status" value="1"/>
</dbReference>
<dbReference type="RefSeq" id="XP_049179460.1">
    <property type="nucleotide sequence ID" value="XM_049324872.1"/>
</dbReference>
<accession>A0AAI9WX55</accession>
<protein>
    <recommendedName>
        <fullName evidence="1">Nudix hydrolase domain-containing protein</fullName>
    </recommendedName>
</protein>
<dbReference type="EMBL" id="JAHUZD010000122">
    <property type="protein sequence ID" value="KAI3403713.2"/>
    <property type="molecule type" value="Genomic_DNA"/>
</dbReference>
<dbReference type="PROSITE" id="PS51462">
    <property type="entry name" value="NUDIX"/>
    <property type="match status" value="1"/>
</dbReference>
<dbReference type="Pfam" id="PF15916">
    <property type="entry name" value="DUF4743"/>
    <property type="match status" value="1"/>
</dbReference>
<dbReference type="InterPro" id="IPR000086">
    <property type="entry name" value="NUDIX_hydrolase_dom"/>
</dbReference>
<dbReference type="AlphaFoldDB" id="A0AAI9WX55"/>
<dbReference type="PANTHER" id="PTHR13622:SF8">
    <property type="entry name" value="THIAMIN PYROPHOSPHOKINASE 1"/>
    <property type="match status" value="1"/>
</dbReference>
<organism evidence="2 3">
    <name type="scientific">Candida oxycetoniae</name>
    <dbReference type="NCBI Taxonomy" id="497107"/>
    <lineage>
        <taxon>Eukaryota</taxon>
        <taxon>Fungi</taxon>
        <taxon>Dikarya</taxon>
        <taxon>Ascomycota</taxon>
        <taxon>Saccharomycotina</taxon>
        <taxon>Pichiomycetes</taxon>
        <taxon>Debaryomycetaceae</taxon>
        <taxon>Candida/Lodderomyces clade</taxon>
        <taxon>Candida</taxon>
    </lineage>
</organism>
<comment type="caution">
    <text evidence="2">The sequence shown here is derived from an EMBL/GenBank/DDBJ whole genome shotgun (WGS) entry which is preliminary data.</text>
</comment>
<dbReference type="GO" id="GO:0044715">
    <property type="term" value="F:8-oxo-dGDP phosphatase activity"/>
    <property type="evidence" value="ECO:0007669"/>
    <property type="project" value="TreeGrafter"/>
</dbReference>
<dbReference type="Proteomes" id="UP001202479">
    <property type="component" value="Unassembled WGS sequence"/>
</dbReference>
<dbReference type="CDD" id="cd03676">
    <property type="entry name" value="NUDIX_Tnr3_like"/>
    <property type="match status" value="1"/>
</dbReference>
<evidence type="ECO:0000313" key="2">
    <source>
        <dbReference type="EMBL" id="KAI3403713.2"/>
    </source>
</evidence>
<dbReference type="GeneID" id="73381146"/>
<reference evidence="2" key="1">
    <citation type="journal article" date="2022" name="DNA Res.">
        <title>Genome analysis of five recently described species of the CUG-Ser clade uncovers Candida theae as a new hybrid lineage with pathogenic potential in the Candida parapsilosis species complex.</title>
        <authorList>
            <person name="Mixao V."/>
            <person name="Del Olmo V."/>
            <person name="Hegedusova E."/>
            <person name="Saus E."/>
            <person name="Pryszcz L."/>
            <person name="Cillingova A."/>
            <person name="Nosek J."/>
            <person name="Gabaldon T."/>
        </authorList>
    </citation>
    <scope>NUCLEOTIDE SEQUENCE</scope>
    <source>
        <strain evidence="2">CBS 10844</strain>
    </source>
</reference>
<gene>
    <name evidence="2" type="ORF">KGF56_003531</name>
</gene>
<sequence length="822" mass="93758">MSFLPVIEKVNSFKSPELFYTFLDHEGVTELGYISPRIAQFFQLEVASFEIDVEKKTIRIRNHFDTLEKRNKLFEEVSSRWRTIAELDELLNKGWRNEAYTIYNPTSVPYFYVERAFSVLIGVVTYGVHINGYIPLEQSSNGELKLWIPRRSLSKPTYPGMLDNTVAGGLETGRTLMETAVKECFEEAGLSEAFVKQNLRNAGVVSYIYLTEDGRVQPEVEFIYDLKFKEEDASIIQPQDGEAEDFQLMSYKEVITAVKGQRFKPNCALVIVDFLIRHGFEISSSRTEANLFGVREIIEEKIPEQLTDGGWTGTVDAVIRKVNAYEVFLKRITDLLSTSPIENHQILWIECIYELSSNLLTLKTAAFEQICSTNRESNIDQVSAIQTEYVKFIGKIMDLFKVCLSSNCIDKFTTRIQDLVIVLCMIISANDFELQNSRVDKVDDNKEKEKEEGGGGEEEGEEGLLSLILENVQTLVERTGGENLELLTEISKTLYLRDKSILIIPILHLYNPELPIDLLNKGISMNFADLINFYKFTAFNCVSVSLNSEPLDDSYSKRADIYFKILLSFPNLIINTSEEIADFSSDAIINLQLRQEISYLYVINYLLGLRRIEDFFDQSQTFKSEITFLLRSMSVSLSRDIEEQASQPGSRYSSVVNIPSLNFPAQSSIFMKKSTNLGAVINEGTYKEKLKLVVNFCETLSHSNLNSVPTMCEKLNELSFEPFGNWNASVTAIDKIRRLLILISIKQVYVTGGVNNFSIANLHHLYHVEDIENVFQVKDLLDYKVHNDTLTLIPKSQKISSESLIRPELETIRLTRKLKESV</sequence>
<keyword evidence="3" id="KW-1185">Reference proteome</keyword>